<evidence type="ECO:0000256" key="6">
    <source>
        <dbReference type="ARBA" id="ARBA00047913"/>
    </source>
</evidence>
<evidence type="ECO:0000313" key="9">
    <source>
        <dbReference type="EMBL" id="SFZ73846.1"/>
    </source>
</evidence>
<protein>
    <recommendedName>
        <fullName evidence="7">Aspartyl/glutamyl-tRNA(Asn/Gln) amidotransferase subunit C</fullName>
        <shortName evidence="7">Asp/Glu-ADT subunit C</shortName>
        <ecNumber evidence="7">6.3.5.-</ecNumber>
    </recommendedName>
</protein>
<keyword evidence="7" id="KW-0648">Protein biosynthesis</keyword>
<dbReference type="GO" id="GO:0005524">
    <property type="term" value="F:ATP binding"/>
    <property type="evidence" value="ECO:0007669"/>
    <property type="project" value="UniProtKB-KW"/>
</dbReference>
<sequence length="97" mass="10822">MEITKDDVKHVADLSKLAFDEAETAEFAGTLTKIVDMFMKLEEVDTTGVPFTSNVADNINAWREDVAVAGWNRDELFQNVPEAEDGFIKVPAIMEDN</sequence>
<comment type="catalytic activity">
    <reaction evidence="6 7">
        <text>L-glutamyl-tRNA(Gln) + L-glutamine + ATP + H2O = L-glutaminyl-tRNA(Gln) + L-glutamate + ADP + phosphate + H(+)</text>
        <dbReference type="Rhea" id="RHEA:17521"/>
        <dbReference type="Rhea" id="RHEA-COMP:9681"/>
        <dbReference type="Rhea" id="RHEA-COMP:9684"/>
        <dbReference type="ChEBI" id="CHEBI:15377"/>
        <dbReference type="ChEBI" id="CHEBI:15378"/>
        <dbReference type="ChEBI" id="CHEBI:29985"/>
        <dbReference type="ChEBI" id="CHEBI:30616"/>
        <dbReference type="ChEBI" id="CHEBI:43474"/>
        <dbReference type="ChEBI" id="CHEBI:58359"/>
        <dbReference type="ChEBI" id="CHEBI:78520"/>
        <dbReference type="ChEBI" id="CHEBI:78521"/>
        <dbReference type="ChEBI" id="CHEBI:456216"/>
    </reaction>
</comment>
<dbReference type="PANTHER" id="PTHR15004">
    <property type="entry name" value="GLUTAMYL-TRNA(GLN) AMIDOTRANSFERASE SUBUNIT C, MITOCHONDRIAL"/>
    <property type="match status" value="1"/>
</dbReference>
<comment type="catalytic activity">
    <reaction evidence="5 7">
        <text>L-aspartyl-tRNA(Asn) + L-glutamine + ATP + H2O = L-asparaginyl-tRNA(Asn) + L-glutamate + ADP + phosphate + 2 H(+)</text>
        <dbReference type="Rhea" id="RHEA:14513"/>
        <dbReference type="Rhea" id="RHEA-COMP:9674"/>
        <dbReference type="Rhea" id="RHEA-COMP:9677"/>
        <dbReference type="ChEBI" id="CHEBI:15377"/>
        <dbReference type="ChEBI" id="CHEBI:15378"/>
        <dbReference type="ChEBI" id="CHEBI:29985"/>
        <dbReference type="ChEBI" id="CHEBI:30616"/>
        <dbReference type="ChEBI" id="CHEBI:43474"/>
        <dbReference type="ChEBI" id="CHEBI:58359"/>
        <dbReference type="ChEBI" id="CHEBI:78515"/>
        <dbReference type="ChEBI" id="CHEBI:78516"/>
        <dbReference type="ChEBI" id="CHEBI:456216"/>
    </reaction>
</comment>
<dbReference type="RefSeq" id="WP_031366248.1">
    <property type="nucleotide sequence ID" value="NZ_FPKS01000004.1"/>
</dbReference>
<keyword evidence="7" id="KW-0067">ATP-binding</keyword>
<dbReference type="GO" id="GO:0016740">
    <property type="term" value="F:transferase activity"/>
    <property type="evidence" value="ECO:0007669"/>
    <property type="project" value="UniProtKB-KW"/>
</dbReference>
<organism evidence="9 10">
    <name type="scientific">Pseudolactococcus chungangensis CAU 28 = DSM 22330</name>
    <dbReference type="NCBI Taxonomy" id="1122154"/>
    <lineage>
        <taxon>Bacteria</taxon>
        <taxon>Bacillati</taxon>
        <taxon>Bacillota</taxon>
        <taxon>Bacilli</taxon>
        <taxon>Lactobacillales</taxon>
        <taxon>Streptococcaceae</taxon>
        <taxon>Pseudolactococcus</taxon>
    </lineage>
</organism>
<evidence type="ECO:0000313" key="11">
    <source>
        <dbReference type="Proteomes" id="UP000218979"/>
    </source>
</evidence>
<evidence type="ECO:0000256" key="1">
    <source>
        <dbReference type="ARBA" id="ARBA00010757"/>
    </source>
</evidence>
<keyword evidence="7" id="KW-0547">Nucleotide-binding</keyword>
<dbReference type="PANTHER" id="PTHR15004:SF0">
    <property type="entry name" value="GLUTAMYL-TRNA(GLN) AMIDOTRANSFERASE SUBUNIT C, MITOCHONDRIAL"/>
    <property type="match status" value="1"/>
</dbReference>
<dbReference type="InterPro" id="IPR036113">
    <property type="entry name" value="Asp/Glu-ADT_sf_sub_c"/>
</dbReference>
<dbReference type="GO" id="GO:0070681">
    <property type="term" value="P:glutaminyl-tRNAGln biosynthesis via transamidation"/>
    <property type="evidence" value="ECO:0007669"/>
    <property type="project" value="TreeGrafter"/>
</dbReference>
<comment type="subunit">
    <text evidence="2 7">Heterotrimer of A, B and C subunits.</text>
</comment>
<dbReference type="HAMAP" id="MF_00122">
    <property type="entry name" value="GatC"/>
    <property type="match status" value="1"/>
</dbReference>
<proteinExistence type="inferred from homology"/>
<dbReference type="Gene3D" id="1.10.20.60">
    <property type="entry name" value="Glu-tRNAGln amidotransferase C subunit, N-terminal domain"/>
    <property type="match status" value="1"/>
</dbReference>
<dbReference type="GO" id="GO:0006412">
    <property type="term" value="P:translation"/>
    <property type="evidence" value="ECO:0007669"/>
    <property type="project" value="UniProtKB-UniRule"/>
</dbReference>
<dbReference type="InterPro" id="IPR003837">
    <property type="entry name" value="GatC"/>
</dbReference>
<keyword evidence="3 7" id="KW-0436">Ligase</keyword>
<dbReference type="OrthoDB" id="9813938at2"/>
<reference evidence="9 10" key="2">
    <citation type="submission" date="2016-11" db="EMBL/GenBank/DDBJ databases">
        <authorList>
            <person name="Jaros S."/>
            <person name="Januszkiewicz K."/>
            <person name="Wedrychowicz H."/>
        </authorList>
    </citation>
    <scope>NUCLEOTIDE SEQUENCE [LARGE SCALE GENOMIC DNA]</scope>
    <source>
        <strain evidence="9 10">DSM 22330</strain>
    </source>
</reference>
<dbReference type="NCBIfam" id="TIGR00135">
    <property type="entry name" value="gatC"/>
    <property type="match status" value="1"/>
</dbReference>
<evidence type="ECO:0000256" key="7">
    <source>
        <dbReference type="HAMAP-Rule" id="MF_00122"/>
    </source>
</evidence>
<evidence type="ECO:0000256" key="5">
    <source>
        <dbReference type="ARBA" id="ARBA00047380"/>
    </source>
</evidence>
<accession>A0A1K2HAL8</accession>
<dbReference type="GO" id="GO:0006450">
    <property type="term" value="P:regulation of translational fidelity"/>
    <property type="evidence" value="ECO:0007669"/>
    <property type="project" value="InterPro"/>
</dbReference>
<comment type="function">
    <text evidence="4 7">Allows the formation of correctly charged Asn-tRNA(Asn) or Gln-tRNA(Gln) through the transamidation of misacylated Asp-tRNA(Asn) or Glu-tRNA(Gln) in organisms which lack either or both of asparaginyl-tRNA or glutaminyl-tRNA synthetases. The reaction takes place in the presence of glutamine and ATP through an activated phospho-Asp-tRNA(Asn) or phospho-Glu-tRNA(Gln).</text>
</comment>
<dbReference type="Pfam" id="PF02686">
    <property type="entry name" value="GatC"/>
    <property type="match status" value="1"/>
</dbReference>
<dbReference type="AlphaFoldDB" id="A0A1K2HAL8"/>
<evidence type="ECO:0000256" key="2">
    <source>
        <dbReference type="ARBA" id="ARBA00011123"/>
    </source>
</evidence>
<comment type="similarity">
    <text evidence="1 7">Belongs to the GatC family.</text>
</comment>
<evidence type="ECO:0000313" key="8">
    <source>
        <dbReference type="EMBL" id="PCS04787.1"/>
    </source>
</evidence>
<keyword evidence="11" id="KW-1185">Reference proteome</keyword>
<evidence type="ECO:0000256" key="4">
    <source>
        <dbReference type="ARBA" id="ARBA00024799"/>
    </source>
</evidence>
<evidence type="ECO:0000313" key="10">
    <source>
        <dbReference type="Proteomes" id="UP000185655"/>
    </source>
</evidence>
<evidence type="ECO:0000256" key="3">
    <source>
        <dbReference type="ARBA" id="ARBA00022598"/>
    </source>
</evidence>
<reference evidence="8 11" key="1">
    <citation type="submission" date="2014-12" db="EMBL/GenBank/DDBJ databases">
        <title>Draft genome sequences of 10 type strains of Lactococcus.</title>
        <authorList>
            <person name="Sun Z."/>
            <person name="Zhong Z."/>
            <person name="Liu W."/>
            <person name="Zhang W."/>
            <person name="Zhang H."/>
        </authorList>
    </citation>
    <scope>NUCLEOTIDE SEQUENCE [LARGE SCALE GENOMIC DNA]</scope>
    <source>
        <strain evidence="8 11">DSM 22330</strain>
    </source>
</reference>
<keyword evidence="9" id="KW-0808">Transferase</keyword>
<dbReference type="STRING" id="1122154.SAMN02746068_00964"/>
<dbReference type="GO" id="GO:0050567">
    <property type="term" value="F:glutaminyl-tRNA synthase (glutamine-hydrolyzing) activity"/>
    <property type="evidence" value="ECO:0007669"/>
    <property type="project" value="UniProtKB-UniRule"/>
</dbReference>
<dbReference type="SUPFAM" id="SSF141000">
    <property type="entry name" value="Glu-tRNAGln amidotransferase C subunit"/>
    <property type="match status" value="1"/>
</dbReference>
<name>A0A1K2HAL8_9LACT</name>
<dbReference type="Proteomes" id="UP000218979">
    <property type="component" value="Unassembled WGS sequence"/>
</dbReference>
<dbReference type="Proteomes" id="UP000185655">
    <property type="component" value="Unassembled WGS sequence"/>
</dbReference>
<gene>
    <name evidence="7" type="primary">gatC</name>
    <name evidence="8" type="ORF">RR45_GL000106</name>
    <name evidence="9" type="ORF">SAMN02746068_00964</name>
</gene>
<dbReference type="EC" id="6.3.5.-" evidence="7"/>
<dbReference type="EMBL" id="JXJT01000001">
    <property type="protein sequence ID" value="PCS04787.1"/>
    <property type="molecule type" value="Genomic_DNA"/>
</dbReference>
<dbReference type="EMBL" id="FPKS01000004">
    <property type="protein sequence ID" value="SFZ73846.1"/>
    <property type="molecule type" value="Genomic_DNA"/>
</dbReference>